<gene>
    <name evidence="1" type="ORF">ABID08_001561</name>
</gene>
<protein>
    <submittedName>
        <fullName evidence="1">ABC transport system substrate-binding protein</fullName>
    </submittedName>
</protein>
<name>A0ABV2MFU5_9HYPH</name>
<dbReference type="PANTHER" id="PTHR35271:SF1">
    <property type="entry name" value="ABC TRANSPORTER, SUBSTRATE-BINDING LIPOPROTEIN"/>
    <property type="match status" value="1"/>
</dbReference>
<dbReference type="Proteomes" id="UP001549077">
    <property type="component" value="Unassembled WGS sequence"/>
</dbReference>
<organism evidence="1 2">
    <name type="scientific">Rhizobium binae</name>
    <dbReference type="NCBI Taxonomy" id="1138190"/>
    <lineage>
        <taxon>Bacteria</taxon>
        <taxon>Pseudomonadati</taxon>
        <taxon>Pseudomonadota</taxon>
        <taxon>Alphaproteobacteria</taxon>
        <taxon>Hyphomicrobiales</taxon>
        <taxon>Rhizobiaceae</taxon>
        <taxon>Rhizobium/Agrobacterium group</taxon>
        <taxon>Rhizobium</taxon>
    </lineage>
</organism>
<sequence length="276" mass="29204">MSKGHLIGAAIPRIGMLLAGDRSYPSFTAFCDGLAALAHIEGQTFEMEARFAAGQLDQLSSLAEELVALRVDIIAVIGAVTLQAVRRVTSDIPIVFTVVLDPVVAGLVRDAERPGGNATGVTNFDPEQARTQISILKQTVPNLSRLAIMGDAGVPDTLPNLYTAEAEAAGLRPQMVLLRGAEDIEAAFAAFRSDGAEALLSLEVPRTSTHGEQIAERAMSARMPTMFARDLAHHGPLLAYGTSLSRASRQMAGMWIASSREQSLATCRSSASCSLS</sequence>
<dbReference type="CDD" id="cd06325">
    <property type="entry name" value="PBP1_ABC_unchar_transporter"/>
    <property type="match status" value="1"/>
</dbReference>
<dbReference type="PANTHER" id="PTHR35271">
    <property type="entry name" value="ABC TRANSPORTER, SUBSTRATE-BINDING LIPOPROTEIN-RELATED"/>
    <property type="match status" value="1"/>
</dbReference>
<reference evidence="1 2" key="1">
    <citation type="submission" date="2024-06" db="EMBL/GenBank/DDBJ databases">
        <title>Genomic Encyclopedia of Type Strains, Phase IV (KMG-IV): sequencing the most valuable type-strain genomes for metagenomic binning, comparative biology and taxonomic classification.</title>
        <authorList>
            <person name="Goeker M."/>
        </authorList>
    </citation>
    <scope>NUCLEOTIDE SEQUENCE [LARGE SCALE GENOMIC DNA]</scope>
    <source>
        <strain evidence="1 2">DSM 29288</strain>
    </source>
</reference>
<evidence type="ECO:0000313" key="2">
    <source>
        <dbReference type="Proteomes" id="UP001549077"/>
    </source>
</evidence>
<dbReference type="InterPro" id="IPR007487">
    <property type="entry name" value="ABC_transpt-TYRBP-like"/>
</dbReference>
<keyword evidence="2" id="KW-1185">Reference proteome</keyword>
<comment type="caution">
    <text evidence="1">The sequence shown here is derived from an EMBL/GenBank/DDBJ whole genome shotgun (WGS) entry which is preliminary data.</text>
</comment>
<dbReference type="Gene3D" id="3.40.50.2300">
    <property type="match status" value="2"/>
</dbReference>
<dbReference type="EMBL" id="JBEPMY010000003">
    <property type="protein sequence ID" value="MET3754212.1"/>
    <property type="molecule type" value="Genomic_DNA"/>
</dbReference>
<dbReference type="Pfam" id="PF04392">
    <property type="entry name" value="ABC_sub_bind"/>
    <property type="match status" value="1"/>
</dbReference>
<accession>A0ABV2MFU5</accession>
<evidence type="ECO:0000313" key="1">
    <source>
        <dbReference type="EMBL" id="MET3754212.1"/>
    </source>
</evidence>
<proteinExistence type="predicted"/>